<name>A0A087E433_9BIFI</name>
<comment type="caution">
    <text evidence="1">The sequence shown here is derived from an EMBL/GenBank/DDBJ whole genome shotgun (WGS) entry which is preliminary data.</text>
</comment>
<accession>A0A087E433</accession>
<protein>
    <submittedName>
        <fullName evidence="1">Uncharacterized protein</fullName>
    </submittedName>
</protein>
<dbReference type="Proteomes" id="UP000029003">
    <property type="component" value="Unassembled WGS sequence"/>
</dbReference>
<evidence type="ECO:0000313" key="2">
    <source>
        <dbReference type="Proteomes" id="UP000029003"/>
    </source>
</evidence>
<evidence type="ECO:0000313" key="1">
    <source>
        <dbReference type="EMBL" id="KFJ02534.1"/>
    </source>
</evidence>
<gene>
    <name evidence="1" type="ORF">THER5_1975</name>
</gene>
<dbReference type="EMBL" id="JGZT01000006">
    <property type="protein sequence ID" value="KFJ02534.1"/>
    <property type="molecule type" value="Genomic_DNA"/>
</dbReference>
<organism evidence="1 2">
    <name type="scientific">Bifidobacterium thermacidophilum subsp. thermacidophilum</name>
    <dbReference type="NCBI Taxonomy" id="79262"/>
    <lineage>
        <taxon>Bacteria</taxon>
        <taxon>Bacillati</taxon>
        <taxon>Actinomycetota</taxon>
        <taxon>Actinomycetes</taxon>
        <taxon>Bifidobacteriales</taxon>
        <taxon>Bifidobacteriaceae</taxon>
        <taxon>Bifidobacterium</taxon>
    </lineage>
</organism>
<sequence length="104" mass="11153">MNPQPLSRSDTQHIQAQGLCNVLQNPHASGMHQCFDLARDFNLGLACASAEPATAFAALLARGLRNVLEALLATSGEVCLIFLFTTIITPSHQQPSSSLTYLSQ</sequence>
<reference evidence="1 2" key="1">
    <citation type="submission" date="2014-03" db="EMBL/GenBank/DDBJ databases">
        <title>Genomics of Bifidobacteria.</title>
        <authorList>
            <person name="Ventura M."/>
            <person name="Milani C."/>
            <person name="Lugli G.A."/>
        </authorList>
    </citation>
    <scope>NUCLEOTIDE SEQUENCE [LARGE SCALE GENOMIC DNA]</scope>
    <source>
        <strain evidence="1 2">LMG 21395</strain>
    </source>
</reference>
<dbReference type="AlphaFoldDB" id="A0A087E433"/>
<proteinExistence type="predicted"/>